<evidence type="ECO:0000259" key="8">
    <source>
        <dbReference type="PROSITE" id="PS50975"/>
    </source>
</evidence>
<dbReference type="GO" id="GO:0004638">
    <property type="term" value="F:phosphoribosylaminoimidazole carboxylase activity"/>
    <property type="evidence" value="ECO:0007669"/>
    <property type="project" value="InterPro"/>
</dbReference>
<comment type="function">
    <text evidence="6">Catalyzes the ATP-dependent conversion of 5-aminoimidazole ribonucleotide (AIR) and HCO(3)(-) to N5-carboxyaminoimidazole ribonucleotide (N5-CAIR).</text>
</comment>
<dbReference type="Gene3D" id="3.30.470.20">
    <property type="entry name" value="ATP-grasp fold, B domain"/>
    <property type="match status" value="1"/>
</dbReference>
<comment type="similarity">
    <text evidence="6 7">Belongs to the PurK/PurT family.</text>
</comment>
<sequence>MNPQDVVIGILGGGQLAKMSSQSARKLGFTVKVLDPSPECPASAVAQQIVGSFKDPDDIKNFAKDCNIITFDIEHVEVAPLFELLPEKRVVPRPRVLLLIQNKLEQRKAYQRAGLPIPKFIEIKSPKDLKALLPCVQKSITGGYDGRGTAILRSEEDLPKALPCPSFVEEYLDIEKELGVMVVRSENGELAVYDVVEMVFHPEGNLLEYLFCPAKIEPVIEKEAKELAIEAVKAINGFGLFGVELFLDKKGKLYVNEIAPRPHNSGHHTIEACYTSQFEQHIRVITGLPLGSTKLLSPAVMINLLGEEGYYGKPLYEGLEKAMSLPGVSVHIYGKKETFPLRKMGHVTILADTLEEALAKAKEVKKILKIKGERQR</sequence>
<dbReference type="PANTHER" id="PTHR11609">
    <property type="entry name" value="PURINE BIOSYNTHESIS PROTEIN 6/7, PUR6/7"/>
    <property type="match status" value="1"/>
</dbReference>
<dbReference type="InterPro" id="IPR003135">
    <property type="entry name" value="ATP-grasp_carboxylate-amine"/>
</dbReference>
<evidence type="ECO:0000256" key="7">
    <source>
        <dbReference type="RuleBase" id="RU361200"/>
    </source>
</evidence>
<feature type="domain" description="ATP-grasp" evidence="8">
    <location>
        <begin position="107"/>
        <end position="286"/>
    </location>
</feature>
<dbReference type="Pfam" id="PF22660">
    <property type="entry name" value="RS_preATP-grasp-like"/>
    <property type="match status" value="1"/>
</dbReference>
<evidence type="ECO:0000313" key="9">
    <source>
        <dbReference type="EMBL" id="BAU22470.1"/>
    </source>
</evidence>
<dbReference type="KEGG" id="cthi:THC_0063"/>
<dbReference type="Pfam" id="PF17769">
    <property type="entry name" value="PurK_C"/>
    <property type="match status" value="1"/>
</dbReference>
<organism evidence="9 10">
    <name type="scientific">Caldimicrobium thiodismutans</name>
    <dbReference type="NCBI Taxonomy" id="1653476"/>
    <lineage>
        <taxon>Bacteria</taxon>
        <taxon>Pseudomonadati</taxon>
        <taxon>Thermodesulfobacteriota</taxon>
        <taxon>Thermodesulfobacteria</taxon>
        <taxon>Thermodesulfobacteriales</taxon>
        <taxon>Thermodesulfobacteriaceae</taxon>
        <taxon>Caldimicrobium</taxon>
    </lineage>
</organism>
<dbReference type="Gene3D" id="3.30.1490.20">
    <property type="entry name" value="ATP-grasp fold, A domain"/>
    <property type="match status" value="1"/>
</dbReference>
<keyword evidence="4 6" id="KW-0067">ATP-binding</keyword>
<dbReference type="Gene3D" id="3.40.50.20">
    <property type="match status" value="1"/>
</dbReference>
<accession>A0A0U4MZV5</accession>
<dbReference type="SUPFAM" id="SSF52440">
    <property type="entry name" value="PreATP-grasp domain"/>
    <property type="match status" value="1"/>
</dbReference>
<evidence type="ECO:0000256" key="2">
    <source>
        <dbReference type="ARBA" id="ARBA00022755"/>
    </source>
</evidence>
<keyword evidence="10" id="KW-1185">Reference proteome</keyword>
<dbReference type="InterPro" id="IPR005875">
    <property type="entry name" value="PurK"/>
</dbReference>
<dbReference type="PROSITE" id="PS50975">
    <property type="entry name" value="ATP_GRASP"/>
    <property type="match status" value="1"/>
</dbReference>
<reference evidence="9 10" key="1">
    <citation type="journal article" date="2016" name="Int. J. Syst. Evol. Microbiol.">
        <title>Caldimicrobium thiodismutans sp. nov., a sulfur-disproportionating bacterium isolated from a hot spring, and emended description of the genus Caldimicrobium.</title>
        <authorList>
            <person name="Kojima H."/>
            <person name="Umezawa K."/>
            <person name="Fukui M."/>
        </authorList>
    </citation>
    <scope>NUCLEOTIDE SEQUENCE [LARGE SCALE GENOMIC DNA]</scope>
    <source>
        <strain evidence="9 10">TF1</strain>
    </source>
</reference>
<keyword evidence="2 6" id="KW-0658">Purine biosynthesis</keyword>
<dbReference type="AlphaFoldDB" id="A0A0U4MZV5"/>
<dbReference type="UniPathway" id="UPA00074">
    <property type="reaction ID" value="UER00942"/>
</dbReference>
<keyword evidence="1 6" id="KW-0547">Nucleotide-binding</keyword>
<evidence type="ECO:0000313" key="10">
    <source>
        <dbReference type="Proteomes" id="UP000068196"/>
    </source>
</evidence>
<protein>
    <recommendedName>
        <fullName evidence="6 7">N5-carboxyaminoimidazole ribonucleotide synthase</fullName>
        <shortName evidence="6 7">N5-CAIR synthase</shortName>
        <ecNumber evidence="6 7">6.3.4.18</ecNumber>
    </recommendedName>
    <alternativeName>
        <fullName evidence="6 7">5-(carboxyamino)imidazole ribonucleotide synthetase</fullName>
    </alternativeName>
</protein>
<name>A0A0U4MZV5_9BACT</name>
<feature type="binding site" evidence="6">
    <location>
        <position position="103"/>
    </location>
    <ligand>
        <name>ATP</name>
        <dbReference type="ChEBI" id="CHEBI:30616"/>
    </ligand>
</feature>
<gene>
    <name evidence="6 7" type="primary">purK</name>
    <name evidence="9" type="ORF">THC_0063</name>
</gene>
<dbReference type="NCBIfam" id="TIGR01161">
    <property type="entry name" value="purK"/>
    <property type="match status" value="1"/>
</dbReference>
<dbReference type="OrthoDB" id="9804625at2"/>
<dbReference type="RefSeq" id="WP_068511677.1">
    <property type="nucleotide sequence ID" value="NZ_AP014945.1"/>
</dbReference>
<comment type="pathway">
    <text evidence="6 7">Purine metabolism; IMP biosynthesis via de novo pathway; 5-amino-1-(5-phospho-D-ribosyl)imidazole-4-carboxylate from 5-amino-1-(5-phospho-D-ribosyl)imidazole (N5-CAIR route): step 1/2.</text>
</comment>
<evidence type="ECO:0000256" key="6">
    <source>
        <dbReference type="HAMAP-Rule" id="MF_01928"/>
    </source>
</evidence>
<dbReference type="EMBL" id="AP014945">
    <property type="protein sequence ID" value="BAU22470.1"/>
    <property type="molecule type" value="Genomic_DNA"/>
</dbReference>
<dbReference type="GO" id="GO:0005829">
    <property type="term" value="C:cytosol"/>
    <property type="evidence" value="ECO:0007669"/>
    <property type="project" value="TreeGrafter"/>
</dbReference>
<dbReference type="SUPFAM" id="SSF51246">
    <property type="entry name" value="Rudiment single hybrid motif"/>
    <property type="match status" value="1"/>
</dbReference>
<comment type="subunit">
    <text evidence="6 7">Homodimer.</text>
</comment>
<reference evidence="10" key="2">
    <citation type="journal article" date="2016" name="Int. J. Syst. Evol. Microbiol.">
        <title>Caldimicrobium thiodismutans sp. nov., a sulfur-disproportionating bacterium isolated from a hot spring.</title>
        <authorList>
            <person name="Kojima H."/>
            <person name="Umezawa K."/>
            <person name="Fukui M."/>
        </authorList>
    </citation>
    <scope>NUCLEOTIDE SEQUENCE [LARGE SCALE GENOMIC DNA]</scope>
    <source>
        <strain evidence="10">TF1</strain>
    </source>
</reference>
<dbReference type="FunFam" id="3.30.470.20:FF:000037">
    <property type="entry name" value="Phosphoribosylaminoimidazole carboxylase, chloroplastic"/>
    <property type="match status" value="1"/>
</dbReference>
<dbReference type="PATRIC" id="fig|1653476.3.peg.67"/>
<dbReference type="EC" id="6.3.4.18" evidence="6 7"/>
<feature type="binding site" evidence="6">
    <location>
        <position position="177"/>
    </location>
    <ligand>
        <name>ATP</name>
        <dbReference type="ChEBI" id="CHEBI:30616"/>
    </ligand>
</feature>
<dbReference type="InterPro" id="IPR011761">
    <property type="entry name" value="ATP-grasp"/>
</dbReference>
<feature type="binding site" evidence="6">
    <location>
        <position position="138"/>
    </location>
    <ligand>
        <name>ATP</name>
        <dbReference type="ChEBI" id="CHEBI:30616"/>
    </ligand>
</feature>
<comment type="catalytic activity">
    <reaction evidence="6 7">
        <text>5-amino-1-(5-phospho-beta-D-ribosyl)imidazole + hydrogencarbonate + ATP = 5-carboxyamino-1-(5-phospho-D-ribosyl)imidazole + ADP + phosphate + 2 H(+)</text>
        <dbReference type="Rhea" id="RHEA:19317"/>
        <dbReference type="ChEBI" id="CHEBI:15378"/>
        <dbReference type="ChEBI" id="CHEBI:17544"/>
        <dbReference type="ChEBI" id="CHEBI:30616"/>
        <dbReference type="ChEBI" id="CHEBI:43474"/>
        <dbReference type="ChEBI" id="CHEBI:58730"/>
        <dbReference type="ChEBI" id="CHEBI:137981"/>
        <dbReference type="ChEBI" id="CHEBI:456216"/>
        <dbReference type="EC" id="6.3.4.18"/>
    </reaction>
</comment>
<evidence type="ECO:0000256" key="3">
    <source>
        <dbReference type="ARBA" id="ARBA00022793"/>
    </source>
</evidence>
<dbReference type="GO" id="GO:0006189">
    <property type="term" value="P:'de novo' IMP biosynthetic process"/>
    <property type="evidence" value="ECO:0007669"/>
    <property type="project" value="UniProtKB-UniRule"/>
</dbReference>
<dbReference type="PANTHER" id="PTHR11609:SF5">
    <property type="entry name" value="PHOSPHORIBOSYLAMINOIMIDAZOLE CARBOXYLASE"/>
    <property type="match status" value="1"/>
</dbReference>
<dbReference type="InterPro" id="IPR013815">
    <property type="entry name" value="ATP_grasp_subdomain_1"/>
</dbReference>
<feature type="binding site" evidence="6">
    <location>
        <begin position="256"/>
        <end position="257"/>
    </location>
    <ligand>
        <name>ATP</name>
        <dbReference type="ChEBI" id="CHEBI:30616"/>
    </ligand>
</feature>
<keyword evidence="6 7" id="KW-0436">Ligase</keyword>
<dbReference type="InterPro" id="IPR054350">
    <property type="entry name" value="PurT/PurK_preATP-grasp"/>
</dbReference>
<dbReference type="Pfam" id="PF02222">
    <property type="entry name" value="ATP-grasp"/>
    <property type="match status" value="1"/>
</dbReference>
<proteinExistence type="inferred from homology"/>
<dbReference type="GO" id="GO:0005524">
    <property type="term" value="F:ATP binding"/>
    <property type="evidence" value="ECO:0007669"/>
    <property type="project" value="UniProtKB-UniRule"/>
</dbReference>
<comment type="function">
    <text evidence="7">Catalyzes the ATP-dependent conversion of 5-aminoimidazole ribonucleotide (AIR) and HCO(3)- to N5-carboxyaminoimidazole ribonucleotide (N5-CAIR).</text>
</comment>
<dbReference type="GO" id="GO:0034028">
    <property type="term" value="F:5-(carboxyamino)imidazole ribonucleotide synthase activity"/>
    <property type="evidence" value="ECO:0007669"/>
    <property type="project" value="UniProtKB-UniRule"/>
</dbReference>
<dbReference type="SUPFAM" id="SSF56059">
    <property type="entry name" value="Glutathione synthetase ATP-binding domain-like"/>
    <property type="match status" value="1"/>
</dbReference>
<keyword evidence="3" id="KW-0210">Decarboxylase</keyword>
<evidence type="ECO:0000256" key="1">
    <source>
        <dbReference type="ARBA" id="ARBA00022741"/>
    </source>
</evidence>
<evidence type="ECO:0000256" key="5">
    <source>
        <dbReference type="ARBA" id="ARBA00023239"/>
    </source>
</evidence>
<dbReference type="NCBIfam" id="NF004679">
    <property type="entry name" value="PRK06019.1-5"/>
    <property type="match status" value="1"/>
</dbReference>
<dbReference type="InterPro" id="IPR011054">
    <property type="entry name" value="Rudment_hybrid_motif"/>
</dbReference>
<feature type="binding site" evidence="6">
    <location>
        <begin position="169"/>
        <end position="172"/>
    </location>
    <ligand>
        <name>ATP</name>
        <dbReference type="ChEBI" id="CHEBI:30616"/>
    </ligand>
</feature>
<dbReference type="HAMAP" id="MF_01928">
    <property type="entry name" value="PurK"/>
    <property type="match status" value="1"/>
</dbReference>
<dbReference type="InterPro" id="IPR016185">
    <property type="entry name" value="PreATP-grasp_dom_sf"/>
</dbReference>
<keyword evidence="5" id="KW-0456">Lyase</keyword>
<evidence type="ECO:0000256" key="4">
    <source>
        <dbReference type="ARBA" id="ARBA00022840"/>
    </source>
</evidence>
<comment type="caution">
    <text evidence="6">Lacks conserved residue(s) required for the propagation of feature annotation.</text>
</comment>
<dbReference type="GO" id="GO:0046872">
    <property type="term" value="F:metal ion binding"/>
    <property type="evidence" value="ECO:0007669"/>
    <property type="project" value="InterPro"/>
</dbReference>
<dbReference type="InterPro" id="IPR040686">
    <property type="entry name" value="PurK_C"/>
</dbReference>
<dbReference type="Proteomes" id="UP000068196">
    <property type="component" value="Chromosome"/>
</dbReference>
<dbReference type="STRING" id="1653476.THC_0063"/>